<gene>
    <name evidence="1" type="ORF">PUN28_015487</name>
</gene>
<dbReference type="Proteomes" id="UP001430953">
    <property type="component" value="Unassembled WGS sequence"/>
</dbReference>
<evidence type="ECO:0000313" key="1">
    <source>
        <dbReference type="EMBL" id="KAL0106985.1"/>
    </source>
</evidence>
<sequence>MQKFRVSYTRTSGRREILNLGVSLNFPLPRSPPFNPNIAAYSTCFPSGSLPAAAFARSLNKSASCRGSRLFENPPRAPDFACARPTPRYMFVPSLKLSDASP</sequence>
<dbReference type="EMBL" id="JADYXP020000017">
    <property type="protein sequence ID" value="KAL0106985.1"/>
    <property type="molecule type" value="Genomic_DNA"/>
</dbReference>
<organism evidence="1 2">
    <name type="scientific">Cardiocondyla obscurior</name>
    <dbReference type="NCBI Taxonomy" id="286306"/>
    <lineage>
        <taxon>Eukaryota</taxon>
        <taxon>Metazoa</taxon>
        <taxon>Ecdysozoa</taxon>
        <taxon>Arthropoda</taxon>
        <taxon>Hexapoda</taxon>
        <taxon>Insecta</taxon>
        <taxon>Pterygota</taxon>
        <taxon>Neoptera</taxon>
        <taxon>Endopterygota</taxon>
        <taxon>Hymenoptera</taxon>
        <taxon>Apocrita</taxon>
        <taxon>Aculeata</taxon>
        <taxon>Formicoidea</taxon>
        <taxon>Formicidae</taxon>
        <taxon>Myrmicinae</taxon>
        <taxon>Cardiocondyla</taxon>
    </lineage>
</organism>
<accession>A0AAW2EVM2</accession>
<evidence type="ECO:0000313" key="2">
    <source>
        <dbReference type="Proteomes" id="UP001430953"/>
    </source>
</evidence>
<comment type="caution">
    <text evidence="1">The sequence shown here is derived from an EMBL/GenBank/DDBJ whole genome shotgun (WGS) entry which is preliminary data.</text>
</comment>
<name>A0AAW2EVM2_9HYME</name>
<proteinExistence type="predicted"/>
<protein>
    <submittedName>
        <fullName evidence="1">Uncharacterized protein</fullName>
    </submittedName>
</protein>
<dbReference type="AlphaFoldDB" id="A0AAW2EVM2"/>
<keyword evidence="2" id="KW-1185">Reference proteome</keyword>
<reference evidence="1 2" key="1">
    <citation type="submission" date="2023-03" db="EMBL/GenBank/DDBJ databases">
        <title>High recombination rates correlate with genetic variation in Cardiocondyla obscurior ants.</title>
        <authorList>
            <person name="Errbii M."/>
        </authorList>
    </citation>
    <scope>NUCLEOTIDE SEQUENCE [LARGE SCALE GENOMIC DNA]</scope>
    <source>
        <strain evidence="1">Alpha-2009</strain>
        <tissue evidence="1">Whole body</tissue>
    </source>
</reference>